<dbReference type="GO" id="GO:0016887">
    <property type="term" value="F:ATP hydrolysis activity"/>
    <property type="evidence" value="ECO:0007669"/>
    <property type="project" value="InterPro"/>
</dbReference>
<gene>
    <name evidence="6" type="ORF">Acy02nite_05360</name>
</gene>
<evidence type="ECO:0000259" key="5">
    <source>
        <dbReference type="PROSITE" id="PS50893"/>
    </source>
</evidence>
<dbReference type="InterPro" id="IPR050093">
    <property type="entry name" value="ABC_SmlMolc_Importer"/>
</dbReference>
<dbReference type="RefSeq" id="WP_203738139.1">
    <property type="nucleotide sequence ID" value="NZ_BAAAUC010000029.1"/>
</dbReference>
<keyword evidence="7" id="KW-1185">Reference proteome</keyword>
<evidence type="ECO:0000256" key="2">
    <source>
        <dbReference type="ARBA" id="ARBA00022741"/>
    </source>
</evidence>
<evidence type="ECO:0000313" key="7">
    <source>
        <dbReference type="Proteomes" id="UP000619479"/>
    </source>
</evidence>
<protein>
    <recommendedName>
        <fullName evidence="4">ABC-type quaternary amine transporter</fullName>
        <ecNumber evidence="4">7.6.2.9</ecNumber>
    </recommendedName>
</protein>
<sequence length="339" mass="35920">MSGVAVHLKGLRRTFGSVHALDDLDLRIAPGEFIALLGPSGCGKTTALRVLAGLEESDSGQVLVDGKDVTRLPANKRDMGMVFQAYSLFPHLTALQNVEFGLRLRGRRKAAGRAREMLDLVGLSTHANRYADQLSGGQQQRVALARALAIEPTVLLLDEPLSALDAKVRVQLRDEIRRIQTDVGTTTLFVTHDQEEALAVADRVGVMKAGRLEQLAAPAEVYLRPATAFVADFVGLSNRLPGTVDGDRIEVLGSRLPLVAPHPGGAATALVRPESVGVVPDPDGPGRVLTASFLGPTSRVTVTVGDQLVVAQVSGGELPDLTPGTAVRLELRPVPVATE</sequence>
<dbReference type="Pfam" id="PF00005">
    <property type="entry name" value="ABC_tran"/>
    <property type="match status" value="1"/>
</dbReference>
<dbReference type="PROSITE" id="PS50893">
    <property type="entry name" value="ABC_TRANSPORTER_2"/>
    <property type="match status" value="1"/>
</dbReference>
<dbReference type="PANTHER" id="PTHR42781">
    <property type="entry name" value="SPERMIDINE/PUTRESCINE IMPORT ATP-BINDING PROTEIN POTA"/>
    <property type="match status" value="1"/>
</dbReference>
<dbReference type="PROSITE" id="PS00211">
    <property type="entry name" value="ABC_TRANSPORTER_1"/>
    <property type="match status" value="1"/>
</dbReference>
<dbReference type="EC" id="7.6.2.9" evidence="4"/>
<dbReference type="InterPro" id="IPR008995">
    <property type="entry name" value="Mo/tungstate-bd_C_term_dom"/>
</dbReference>
<organism evidence="6 7">
    <name type="scientific">Actinoplanes cyaneus</name>
    <dbReference type="NCBI Taxonomy" id="52696"/>
    <lineage>
        <taxon>Bacteria</taxon>
        <taxon>Bacillati</taxon>
        <taxon>Actinomycetota</taxon>
        <taxon>Actinomycetes</taxon>
        <taxon>Micromonosporales</taxon>
        <taxon>Micromonosporaceae</taxon>
        <taxon>Actinoplanes</taxon>
    </lineage>
</organism>
<dbReference type="InterPro" id="IPR003593">
    <property type="entry name" value="AAA+_ATPase"/>
</dbReference>
<dbReference type="EMBL" id="BOMH01000003">
    <property type="protein sequence ID" value="GID62655.1"/>
    <property type="molecule type" value="Genomic_DNA"/>
</dbReference>
<evidence type="ECO:0000256" key="4">
    <source>
        <dbReference type="ARBA" id="ARBA00066388"/>
    </source>
</evidence>
<dbReference type="PANTHER" id="PTHR42781:SF4">
    <property type="entry name" value="SPERMIDINE_PUTRESCINE IMPORT ATP-BINDING PROTEIN POTA"/>
    <property type="match status" value="1"/>
</dbReference>
<dbReference type="FunFam" id="3.40.50.300:FF:000425">
    <property type="entry name" value="Probable ABC transporter, ATP-binding subunit"/>
    <property type="match status" value="1"/>
</dbReference>
<keyword evidence="3 6" id="KW-0067">ATP-binding</keyword>
<dbReference type="GO" id="GO:0005524">
    <property type="term" value="F:ATP binding"/>
    <property type="evidence" value="ECO:0007669"/>
    <property type="project" value="UniProtKB-KW"/>
</dbReference>
<dbReference type="SMART" id="SM00382">
    <property type="entry name" value="AAA"/>
    <property type="match status" value="1"/>
</dbReference>
<dbReference type="Proteomes" id="UP000619479">
    <property type="component" value="Unassembled WGS sequence"/>
</dbReference>
<accession>A0A919IAT4</accession>
<dbReference type="InterPro" id="IPR027417">
    <property type="entry name" value="P-loop_NTPase"/>
</dbReference>
<evidence type="ECO:0000256" key="1">
    <source>
        <dbReference type="ARBA" id="ARBA00022448"/>
    </source>
</evidence>
<dbReference type="SUPFAM" id="SSF52540">
    <property type="entry name" value="P-loop containing nucleoside triphosphate hydrolases"/>
    <property type="match status" value="1"/>
</dbReference>
<keyword evidence="2" id="KW-0547">Nucleotide-binding</keyword>
<name>A0A919IAT4_9ACTN</name>
<dbReference type="GO" id="GO:0043190">
    <property type="term" value="C:ATP-binding cassette (ABC) transporter complex"/>
    <property type="evidence" value="ECO:0007669"/>
    <property type="project" value="InterPro"/>
</dbReference>
<evidence type="ECO:0000313" key="6">
    <source>
        <dbReference type="EMBL" id="GID62655.1"/>
    </source>
</evidence>
<reference evidence="6" key="1">
    <citation type="submission" date="2021-01" db="EMBL/GenBank/DDBJ databases">
        <title>Whole genome shotgun sequence of Actinoplanes cyaneus NBRC 14990.</title>
        <authorList>
            <person name="Komaki H."/>
            <person name="Tamura T."/>
        </authorList>
    </citation>
    <scope>NUCLEOTIDE SEQUENCE</scope>
    <source>
        <strain evidence="6">NBRC 14990</strain>
    </source>
</reference>
<dbReference type="Pfam" id="PF08402">
    <property type="entry name" value="TOBE_2"/>
    <property type="match status" value="1"/>
</dbReference>
<dbReference type="SUPFAM" id="SSF50331">
    <property type="entry name" value="MOP-like"/>
    <property type="match status" value="1"/>
</dbReference>
<dbReference type="Gene3D" id="3.40.50.300">
    <property type="entry name" value="P-loop containing nucleotide triphosphate hydrolases"/>
    <property type="match status" value="1"/>
</dbReference>
<feature type="domain" description="ABC transporter" evidence="5">
    <location>
        <begin position="6"/>
        <end position="234"/>
    </location>
</feature>
<dbReference type="AlphaFoldDB" id="A0A919IAT4"/>
<comment type="caution">
    <text evidence="6">The sequence shown here is derived from an EMBL/GenBank/DDBJ whole genome shotgun (WGS) entry which is preliminary data.</text>
</comment>
<dbReference type="InterPro" id="IPR017871">
    <property type="entry name" value="ABC_transporter-like_CS"/>
</dbReference>
<evidence type="ECO:0000256" key="3">
    <source>
        <dbReference type="ARBA" id="ARBA00022840"/>
    </source>
</evidence>
<dbReference type="GO" id="GO:0015418">
    <property type="term" value="F:ABC-type quaternary ammonium compound transporting activity"/>
    <property type="evidence" value="ECO:0007669"/>
    <property type="project" value="UniProtKB-EC"/>
</dbReference>
<dbReference type="InterPro" id="IPR003439">
    <property type="entry name" value="ABC_transporter-like_ATP-bd"/>
</dbReference>
<proteinExistence type="predicted"/>
<dbReference type="InterPro" id="IPR013611">
    <property type="entry name" value="Transp-assoc_OB_typ2"/>
</dbReference>
<keyword evidence="1" id="KW-0813">Transport</keyword>